<evidence type="ECO:0000256" key="6">
    <source>
        <dbReference type="ARBA" id="ARBA00022801"/>
    </source>
</evidence>
<evidence type="ECO:0000256" key="3">
    <source>
        <dbReference type="ARBA" id="ARBA00022563"/>
    </source>
</evidence>
<comment type="caution">
    <text evidence="12">Lacks conserved residue(s) required for the propagation of feature annotation.</text>
</comment>
<evidence type="ECO:0000256" key="11">
    <source>
        <dbReference type="ARBA" id="ARBA00023268"/>
    </source>
</evidence>
<dbReference type="FunFam" id="3.40.50.720:FF:000006">
    <property type="entry name" value="Bifunctional protein FolD"/>
    <property type="match status" value="1"/>
</dbReference>
<evidence type="ECO:0000259" key="13">
    <source>
        <dbReference type="Pfam" id="PF00763"/>
    </source>
</evidence>
<dbReference type="InterPro" id="IPR020631">
    <property type="entry name" value="THF_DH/CycHdrlase_NAD-bd_dom"/>
</dbReference>
<dbReference type="Pfam" id="PF00763">
    <property type="entry name" value="THF_DHG_CYH"/>
    <property type="match status" value="1"/>
</dbReference>
<dbReference type="PROSITE" id="PS00766">
    <property type="entry name" value="THF_DHG_CYH_1"/>
    <property type="match status" value="1"/>
</dbReference>
<evidence type="ECO:0000313" key="16">
    <source>
        <dbReference type="Proteomes" id="UP000582090"/>
    </source>
</evidence>
<evidence type="ECO:0000256" key="4">
    <source>
        <dbReference type="ARBA" id="ARBA00022605"/>
    </source>
</evidence>
<comment type="catalytic activity">
    <reaction evidence="12">
        <text>(6R)-5,10-methenyltetrahydrofolate + H2O = (6R)-10-formyltetrahydrofolate + H(+)</text>
        <dbReference type="Rhea" id="RHEA:23700"/>
        <dbReference type="ChEBI" id="CHEBI:15377"/>
        <dbReference type="ChEBI" id="CHEBI:15378"/>
        <dbReference type="ChEBI" id="CHEBI:57455"/>
        <dbReference type="ChEBI" id="CHEBI:195366"/>
        <dbReference type="EC" id="3.5.4.9"/>
    </reaction>
</comment>
<evidence type="ECO:0000256" key="1">
    <source>
        <dbReference type="ARBA" id="ARBA00004777"/>
    </source>
</evidence>
<dbReference type="PROSITE" id="PS00767">
    <property type="entry name" value="THF_DHG_CYH_2"/>
    <property type="match status" value="1"/>
</dbReference>
<dbReference type="GO" id="GO:0004488">
    <property type="term" value="F:methylenetetrahydrofolate dehydrogenase (NADP+) activity"/>
    <property type="evidence" value="ECO:0007669"/>
    <property type="project" value="UniProtKB-UniRule"/>
</dbReference>
<gene>
    <name evidence="12" type="primary">folD</name>
    <name evidence="15" type="ORF">GGQ67_003785</name>
</gene>
<keyword evidence="6 12" id="KW-0378">Hydrolase</keyword>
<dbReference type="PRINTS" id="PR00085">
    <property type="entry name" value="THFDHDRGNASE"/>
</dbReference>
<dbReference type="InterPro" id="IPR020867">
    <property type="entry name" value="THF_DH/CycHdrlase_CS"/>
</dbReference>
<dbReference type="GO" id="GO:0005829">
    <property type="term" value="C:cytosol"/>
    <property type="evidence" value="ECO:0007669"/>
    <property type="project" value="TreeGrafter"/>
</dbReference>
<dbReference type="UniPathway" id="UPA00193"/>
<dbReference type="InterPro" id="IPR046346">
    <property type="entry name" value="Aminoacid_DH-like_N_sf"/>
</dbReference>
<dbReference type="PANTHER" id="PTHR48099:SF5">
    <property type="entry name" value="C-1-TETRAHYDROFOLATE SYNTHASE, CYTOPLASMIC"/>
    <property type="match status" value="1"/>
</dbReference>
<keyword evidence="16" id="KW-1185">Reference proteome</keyword>
<dbReference type="AlphaFoldDB" id="A0A7W6GCI6"/>
<dbReference type="PANTHER" id="PTHR48099">
    <property type="entry name" value="C-1-TETRAHYDROFOLATE SYNTHASE, CYTOPLASMIC-RELATED"/>
    <property type="match status" value="1"/>
</dbReference>
<feature type="binding site" evidence="12">
    <location>
        <position position="231"/>
    </location>
    <ligand>
        <name>NADP(+)</name>
        <dbReference type="ChEBI" id="CHEBI:58349"/>
    </ligand>
</feature>
<sequence>MTVLIDGKAFAKRLRDFISLQVADIKSSLGVVPGLATILVGEDPASEVYVRNKSKQTIETGMASFKHTLGSATSEAEVLKLIAQLNADDRVHGILVQLPLPRHINAEKVINAIEPAKDVDGFHVSNVGMLGTGQKAMLPCTPLGCIMMLRDHFGSLSGKNALVVGRSNIVGKPMAQLLLADDCTVTMAHRYTEDLEGHCRRADILVMAVGRPEMIPGDWIKPGATVIDVGINRVERDGTTKLVGDVDFKSASLVAGAITPVPGGVGPMTIACLLFNTLTAFCRAKSIPEPEEIGFSLAEGVGIIREFKQAS</sequence>
<dbReference type="HAMAP" id="MF_01576">
    <property type="entry name" value="THF_DHG_CYH"/>
    <property type="match status" value="1"/>
</dbReference>
<dbReference type="EC" id="3.5.4.9" evidence="12"/>
<protein>
    <recommendedName>
        <fullName evidence="12">Bifunctional protein FolD</fullName>
    </recommendedName>
    <domain>
        <recommendedName>
            <fullName evidence="12">Methylenetetrahydrofolate dehydrogenase</fullName>
            <ecNumber evidence="12">1.5.1.5</ecNumber>
        </recommendedName>
    </domain>
    <domain>
        <recommendedName>
            <fullName evidence="12">Methenyltetrahydrofolate cyclohydrolase</fullName>
            <ecNumber evidence="12">3.5.4.9</ecNumber>
        </recommendedName>
    </domain>
</protein>
<evidence type="ECO:0000256" key="8">
    <source>
        <dbReference type="ARBA" id="ARBA00023002"/>
    </source>
</evidence>
<keyword evidence="3 12" id="KW-0554">One-carbon metabolism</keyword>
<dbReference type="Proteomes" id="UP000582090">
    <property type="component" value="Unassembled WGS sequence"/>
</dbReference>
<organism evidence="15 16">
    <name type="scientific">Rhizobium metallidurans</name>
    <dbReference type="NCBI Taxonomy" id="1265931"/>
    <lineage>
        <taxon>Bacteria</taxon>
        <taxon>Pseudomonadati</taxon>
        <taxon>Pseudomonadota</taxon>
        <taxon>Alphaproteobacteria</taxon>
        <taxon>Hyphomicrobiales</taxon>
        <taxon>Rhizobiaceae</taxon>
        <taxon>Rhizobium/Agrobacterium group</taxon>
        <taxon>Rhizobium</taxon>
    </lineage>
</organism>
<comment type="subunit">
    <text evidence="2 12">Homodimer.</text>
</comment>
<dbReference type="GO" id="GO:0000105">
    <property type="term" value="P:L-histidine biosynthetic process"/>
    <property type="evidence" value="ECO:0007669"/>
    <property type="project" value="UniProtKB-KW"/>
</dbReference>
<dbReference type="NCBIfam" id="NF010783">
    <property type="entry name" value="PRK14186.1"/>
    <property type="match status" value="1"/>
</dbReference>
<feature type="binding site" evidence="12">
    <location>
        <begin position="165"/>
        <end position="167"/>
    </location>
    <ligand>
        <name>NADP(+)</name>
        <dbReference type="ChEBI" id="CHEBI:58349"/>
    </ligand>
</feature>
<dbReference type="InterPro" id="IPR036291">
    <property type="entry name" value="NAD(P)-bd_dom_sf"/>
</dbReference>
<comment type="caution">
    <text evidence="15">The sequence shown here is derived from an EMBL/GenBank/DDBJ whole genome shotgun (WGS) entry which is preliminary data.</text>
</comment>
<feature type="domain" description="Tetrahydrofolate dehydrogenase/cyclohydrolase NAD(P)-binding" evidence="14">
    <location>
        <begin position="139"/>
        <end position="283"/>
    </location>
</feature>
<evidence type="ECO:0000259" key="14">
    <source>
        <dbReference type="Pfam" id="PF02882"/>
    </source>
</evidence>
<dbReference type="GO" id="GO:0006164">
    <property type="term" value="P:purine nucleotide biosynthetic process"/>
    <property type="evidence" value="ECO:0007669"/>
    <property type="project" value="UniProtKB-KW"/>
</dbReference>
<evidence type="ECO:0000256" key="7">
    <source>
        <dbReference type="ARBA" id="ARBA00022857"/>
    </source>
</evidence>
<dbReference type="RefSeq" id="WP_183901607.1">
    <property type="nucleotide sequence ID" value="NZ_JACIDW010000014.1"/>
</dbReference>
<dbReference type="Gene3D" id="3.40.50.720">
    <property type="entry name" value="NAD(P)-binding Rossmann-like Domain"/>
    <property type="match status" value="1"/>
</dbReference>
<evidence type="ECO:0000256" key="12">
    <source>
        <dbReference type="HAMAP-Rule" id="MF_01576"/>
    </source>
</evidence>
<evidence type="ECO:0000313" key="15">
    <source>
        <dbReference type="EMBL" id="MBB3966100.1"/>
    </source>
</evidence>
<evidence type="ECO:0000256" key="5">
    <source>
        <dbReference type="ARBA" id="ARBA00022755"/>
    </source>
</evidence>
<dbReference type="FunFam" id="3.40.50.10860:FF:000005">
    <property type="entry name" value="C-1-tetrahydrofolate synthase, cytoplasmic, putative"/>
    <property type="match status" value="1"/>
</dbReference>
<accession>A0A7W6GCI6</accession>
<reference evidence="15 16" key="1">
    <citation type="submission" date="2020-08" db="EMBL/GenBank/DDBJ databases">
        <title>Genomic Encyclopedia of Type Strains, Phase IV (KMG-IV): sequencing the most valuable type-strain genomes for metagenomic binning, comparative biology and taxonomic classification.</title>
        <authorList>
            <person name="Goeker M."/>
        </authorList>
    </citation>
    <scope>NUCLEOTIDE SEQUENCE [LARGE SCALE GENOMIC DNA]</scope>
    <source>
        <strain evidence="15 16">DSM 26575</strain>
    </source>
</reference>
<dbReference type="EC" id="1.5.1.5" evidence="12"/>
<keyword evidence="7 12" id="KW-0521">NADP</keyword>
<dbReference type="InterPro" id="IPR020630">
    <property type="entry name" value="THF_DH/CycHdrlase_cat_dom"/>
</dbReference>
<comment type="pathway">
    <text evidence="1 12">One-carbon metabolism; tetrahydrofolate interconversion.</text>
</comment>
<proteinExistence type="inferred from homology"/>
<dbReference type="SUPFAM" id="SSF51735">
    <property type="entry name" value="NAD(P)-binding Rossmann-fold domains"/>
    <property type="match status" value="1"/>
</dbReference>
<dbReference type="GO" id="GO:0004477">
    <property type="term" value="F:methenyltetrahydrofolate cyclohydrolase activity"/>
    <property type="evidence" value="ECO:0007669"/>
    <property type="project" value="UniProtKB-UniRule"/>
</dbReference>
<keyword evidence="9 12" id="KW-0368">Histidine biosynthesis</keyword>
<dbReference type="Gene3D" id="3.40.50.10860">
    <property type="entry name" value="Leucine Dehydrogenase, chain A, domain 1"/>
    <property type="match status" value="1"/>
</dbReference>
<dbReference type="NCBIfam" id="NF008058">
    <property type="entry name" value="PRK10792.1"/>
    <property type="match status" value="1"/>
</dbReference>
<keyword evidence="5 12" id="KW-0658">Purine biosynthesis</keyword>
<dbReference type="CDD" id="cd01080">
    <property type="entry name" value="NAD_bind_m-THF_DH_Cyclohyd"/>
    <property type="match status" value="1"/>
</dbReference>
<keyword evidence="11 12" id="KW-0511">Multifunctional enzyme</keyword>
<dbReference type="Pfam" id="PF02882">
    <property type="entry name" value="THF_DHG_CYH_C"/>
    <property type="match status" value="1"/>
</dbReference>
<comment type="similarity">
    <text evidence="12">Belongs to the tetrahydrofolate dehydrogenase/cyclohydrolase family.</text>
</comment>
<feature type="domain" description="Tetrahydrofolate dehydrogenase/cyclohydrolase catalytic" evidence="13">
    <location>
        <begin position="5"/>
        <end position="120"/>
    </location>
</feature>
<comment type="catalytic activity">
    <reaction evidence="12">
        <text>(6R)-5,10-methylene-5,6,7,8-tetrahydrofolate + NADP(+) = (6R)-5,10-methenyltetrahydrofolate + NADPH</text>
        <dbReference type="Rhea" id="RHEA:22812"/>
        <dbReference type="ChEBI" id="CHEBI:15636"/>
        <dbReference type="ChEBI" id="CHEBI:57455"/>
        <dbReference type="ChEBI" id="CHEBI:57783"/>
        <dbReference type="ChEBI" id="CHEBI:58349"/>
        <dbReference type="EC" id="1.5.1.5"/>
    </reaction>
</comment>
<name>A0A7W6GCI6_9HYPH</name>
<keyword evidence="8 12" id="KW-0560">Oxidoreductase</keyword>
<dbReference type="EMBL" id="JACIDW010000014">
    <property type="protein sequence ID" value="MBB3966100.1"/>
    <property type="molecule type" value="Genomic_DNA"/>
</dbReference>
<evidence type="ECO:0000256" key="9">
    <source>
        <dbReference type="ARBA" id="ARBA00023102"/>
    </source>
</evidence>
<dbReference type="InterPro" id="IPR000672">
    <property type="entry name" value="THF_DH/CycHdrlase"/>
</dbReference>
<dbReference type="NCBIfam" id="NF010785">
    <property type="entry name" value="PRK14188.1"/>
    <property type="match status" value="1"/>
</dbReference>
<keyword evidence="10 12" id="KW-0486">Methionine biosynthesis</keyword>
<dbReference type="GO" id="GO:0035999">
    <property type="term" value="P:tetrahydrofolate interconversion"/>
    <property type="evidence" value="ECO:0007669"/>
    <property type="project" value="UniProtKB-UniRule"/>
</dbReference>
<comment type="function">
    <text evidence="12">Catalyzes the oxidation of 5,10-methylenetetrahydrofolate to 5,10-methenyltetrahydrofolate and then the hydrolysis of 5,10-methenyltetrahydrofolate to 10-formyltetrahydrofolate.</text>
</comment>
<dbReference type="SUPFAM" id="SSF53223">
    <property type="entry name" value="Aminoacid dehydrogenase-like, N-terminal domain"/>
    <property type="match status" value="1"/>
</dbReference>
<evidence type="ECO:0000256" key="10">
    <source>
        <dbReference type="ARBA" id="ARBA00023167"/>
    </source>
</evidence>
<dbReference type="GO" id="GO:0009086">
    <property type="term" value="P:methionine biosynthetic process"/>
    <property type="evidence" value="ECO:0007669"/>
    <property type="project" value="UniProtKB-KW"/>
</dbReference>
<evidence type="ECO:0000256" key="2">
    <source>
        <dbReference type="ARBA" id="ARBA00011738"/>
    </source>
</evidence>
<keyword evidence="4 12" id="KW-0028">Amino-acid biosynthesis</keyword>